<gene>
    <name evidence="1" type="ORF">PEPMIC_00015</name>
</gene>
<evidence type="ECO:0000313" key="2">
    <source>
        <dbReference type="Proteomes" id="UP000003162"/>
    </source>
</evidence>
<accession>A8SI46</accession>
<reference evidence="1 2" key="1">
    <citation type="submission" date="2007-09" db="EMBL/GenBank/DDBJ databases">
        <title>Draft genome sequence of Peptostreptococcus micros (ATCC 33270).</title>
        <authorList>
            <person name="Sudarsanam P."/>
            <person name="Ley R."/>
            <person name="Guruge J."/>
            <person name="Turnbaugh P.J."/>
            <person name="Mahowald M."/>
            <person name="Liep D."/>
            <person name="Gordon J."/>
        </authorList>
    </citation>
    <scope>NUCLEOTIDE SEQUENCE [LARGE SCALE GENOMIC DNA]</scope>
    <source>
        <strain evidence="1 2">ATCC 33270</strain>
    </source>
</reference>
<dbReference type="HOGENOM" id="CLU_2207501_0_0_9"/>
<comment type="caution">
    <text evidence="1">The sequence shown here is derived from an EMBL/GenBank/DDBJ whole genome shotgun (WGS) entry which is preliminary data.</text>
</comment>
<dbReference type="AlphaFoldDB" id="A8SI46"/>
<dbReference type="eggNOG" id="COG3378">
    <property type="taxonomic scope" value="Bacteria"/>
</dbReference>
<evidence type="ECO:0000313" key="1">
    <source>
        <dbReference type="EMBL" id="EDP24840.1"/>
    </source>
</evidence>
<sequence>MKATDEYREDMDILGPYINENCIINPMAKVESRKLYDDYKKWCYQNDELELKNRSFYRQLVTRGFKKKRGTANKIFFYGIGLKKEQSYLSNSFSNSDKVTGINRKKL</sequence>
<organism evidence="1 2">
    <name type="scientific">Parvimonas micra ATCC 33270</name>
    <dbReference type="NCBI Taxonomy" id="411465"/>
    <lineage>
        <taxon>Bacteria</taxon>
        <taxon>Bacillati</taxon>
        <taxon>Bacillota</taxon>
        <taxon>Tissierellia</taxon>
        <taxon>Tissierellales</taxon>
        <taxon>Peptoniphilaceae</taxon>
        <taxon>Parvimonas</taxon>
    </lineage>
</organism>
<proteinExistence type="predicted"/>
<protein>
    <submittedName>
        <fullName evidence="1">Uncharacterized protein</fullName>
    </submittedName>
</protein>
<dbReference type="Proteomes" id="UP000003162">
    <property type="component" value="Unassembled WGS sequence"/>
</dbReference>
<reference evidence="1 2" key="2">
    <citation type="submission" date="2007-09" db="EMBL/GenBank/DDBJ databases">
        <authorList>
            <person name="Fulton L."/>
            <person name="Clifton S."/>
            <person name="Fulton B."/>
            <person name="Xu J."/>
            <person name="Minx P."/>
            <person name="Pepin K.H."/>
            <person name="Johnson M."/>
            <person name="Thiruvilangam P."/>
            <person name="Bhonagiri V."/>
            <person name="Nash W.E."/>
            <person name="Mardis E.R."/>
            <person name="Wilson R.K."/>
        </authorList>
    </citation>
    <scope>NUCLEOTIDE SEQUENCE [LARGE SCALE GENOMIC DNA]</scope>
    <source>
        <strain evidence="1 2">ATCC 33270</strain>
    </source>
</reference>
<name>A8SI46_9FIRM</name>
<dbReference type="EMBL" id="ABEE02000007">
    <property type="protein sequence ID" value="EDP24840.1"/>
    <property type="molecule type" value="Genomic_DNA"/>
</dbReference>